<sequence length="354" mass="40118">MRLSVFISLVSCFTLIRTCNASVIKDLARLEDLSARFKPVSFEEGYSVIWGSPIISSDSQADADTVQLKLDKSSGSGFVSLENYMYGFYSASIKFPAQDYAAGIVLAFYTSNADKFPSAHDELDFEFLGNIKGRPWRMQTNIFGNGNGGREERFDFWFDPTADYHNYSILWNYFHTVFMVDGIPIREMIGNESMGEDYPSKPMAMYATVWDGSDWATDGGRFKVDYKYAPFVASFKSLKMQGCAANPLLQNLESESASPSSSAHCNSPYAEYYDALEADEFLALDSKQKAAMAWVRRTHMYYSYCDDKVRYPTPLPECTSTIDSIPKAVRRRRQRRRKPNYNSSKTSFQDASGH</sequence>
<dbReference type="OMA" id="CACHVLV"/>
<evidence type="ECO:0000313" key="9">
    <source>
        <dbReference type="EMBL" id="KAH7279081.1"/>
    </source>
</evidence>
<dbReference type="InterPro" id="IPR000757">
    <property type="entry name" value="Beta-glucanase-like"/>
</dbReference>
<gene>
    <name evidence="9" type="ORF">KP509_37G004500</name>
</gene>
<feature type="active site" description="Nucleophile" evidence="5">
    <location>
        <position position="122"/>
    </location>
</feature>
<comment type="similarity">
    <text evidence="6">Belongs to the glycosyl hydrolase 16 family.</text>
</comment>
<dbReference type="OrthoDB" id="4781at2759"/>
<feature type="region of interest" description="Disordered" evidence="7">
    <location>
        <begin position="327"/>
        <end position="354"/>
    </location>
</feature>
<evidence type="ECO:0000259" key="8">
    <source>
        <dbReference type="PROSITE" id="PS51762"/>
    </source>
</evidence>
<feature type="domain" description="GH16" evidence="8">
    <location>
        <begin position="31"/>
        <end position="235"/>
    </location>
</feature>
<keyword evidence="6" id="KW-0134">Cell wall</keyword>
<feature type="compositionally biased region" description="Polar residues" evidence="7">
    <location>
        <begin position="340"/>
        <end position="354"/>
    </location>
</feature>
<name>A0A8T2Q711_CERRI</name>
<dbReference type="AlphaFoldDB" id="A0A8T2Q711"/>
<dbReference type="EMBL" id="CM035442">
    <property type="protein sequence ID" value="KAH7279081.1"/>
    <property type="molecule type" value="Genomic_DNA"/>
</dbReference>
<protein>
    <recommendedName>
        <fullName evidence="6">Xyloglucan endotransglucosylase/hydrolase</fullName>
        <ecNumber evidence="6">2.4.1.207</ecNumber>
    </recommendedName>
</protein>
<dbReference type="GO" id="GO:0042546">
    <property type="term" value="P:cell wall biogenesis"/>
    <property type="evidence" value="ECO:0007669"/>
    <property type="project" value="InterPro"/>
</dbReference>
<keyword evidence="6" id="KW-0961">Cell wall biogenesis/degradation</keyword>
<evidence type="ECO:0000256" key="5">
    <source>
        <dbReference type="PIRSR" id="PIRSR005604-1"/>
    </source>
</evidence>
<keyword evidence="6" id="KW-0732">Signal</keyword>
<evidence type="ECO:0000256" key="6">
    <source>
        <dbReference type="RuleBase" id="RU361120"/>
    </source>
</evidence>
<keyword evidence="4 6" id="KW-0326">Glycosidase</keyword>
<dbReference type="Gene3D" id="2.60.120.200">
    <property type="match status" value="1"/>
</dbReference>
<evidence type="ECO:0000256" key="2">
    <source>
        <dbReference type="ARBA" id="ARBA00022801"/>
    </source>
</evidence>
<accession>A0A8T2Q711</accession>
<dbReference type="GO" id="GO:0016762">
    <property type="term" value="F:xyloglucan:xyloglucosyl transferase activity"/>
    <property type="evidence" value="ECO:0007669"/>
    <property type="project" value="UniProtKB-EC"/>
</dbReference>
<dbReference type="GO" id="GO:0048046">
    <property type="term" value="C:apoplast"/>
    <property type="evidence" value="ECO:0007669"/>
    <property type="project" value="UniProtKB-SubCell"/>
</dbReference>
<feature type="active site" description="Proton donor" evidence="5">
    <location>
        <position position="126"/>
    </location>
</feature>
<dbReference type="PROSITE" id="PS51762">
    <property type="entry name" value="GH16_2"/>
    <property type="match status" value="1"/>
</dbReference>
<dbReference type="InterPro" id="IPR044791">
    <property type="entry name" value="Beta-glucanase/XTH"/>
</dbReference>
<organism evidence="9 10">
    <name type="scientific">Ceratopteris richardii</name>
    <name type="common">Triangle waterfern</name>
    <dbReference type="NCBI Taxonomy" id="49495"/>
    <lineage>
        <taxon>Eukaryota</taxon>
        <taxon>Viridiplantae</taxon>
        <taxon>Streptophyta</taxon>
        <taxon>Embryophyta</taxon>
        <taxon>Tracheophyta</taxon>
        <taxon>Polypodiopsida</taxon>
        <taxon>Polypodiidae</taxon>
        <taxon>Polypodiales</taxon>
        <taxon>Pteridineae</taxon>
        <taxon>Pteridaceae</taxon>
        <taxon>Parkerioideae</taxon>
        <taxon>Ceratopteris</taxon>
    </lineage>
</organism>
<feature type="signal peptide" evidence="6">
    <location>
        <begin position="1"/>
        <end position="21"/>
    </location>
</feature>
<keyword evidence="2 6" id="KW-0378">Hydrolase</keyword>
<dbReference type="Proteomes" id="UP000825935">
    <property type="component" value="Chromosome 37"/>
</dbReference>
<dbReference type="PIRSF" id="PIRSF005604">
    <property type="entry name" value="XET"/>
    <property type="match status" value="1"/>
</dbReference>
<keyword evidence="3" id="KW-1015">Disulfide bond</keyword>
<evidence type="ECO:0000256" key="7">
    <source>
        <dbReference type="SAM" id="MobiDB-lite"/>
    </source>
</evidence>
<comment type="caution">
    <text evidence="9">The sequence shown here is derived from an EMBL/GenBank/DDBJ whole genome shotgun (WGS) entry which is preliminary data.</text>
</comment>
<dbReference type="GO" id="GO:0004553">
    <property type="term" value="F:hydrolase activity, hydrolyzing O-glycosyl compounds"/>
    <property type="evidence" value="ECO:0007669"/>
    <property type="project" value="InterPro"/>
</dbReference>
<evidence type="ECO:0000313" key="10">
    <source>
        <dbReference type="Proteomes" id="UP000825935"/>
    </source>
</evidence>
<dbReference type="SUPFAM" id="SSF49899">
    <property type="entry name" value="Concanavalin A-like lectins/glucanases"/>
    <property type="match status" value="1"/>
</dbReference>
<proteinExistence type="inferred from homology"/>
<keyword evidence="10" id="KW-1185">Reference proteome</keyword>
<dbReference type="Pfam" id="PF06955">
    <property type="entry name" value="XET_C"/>
    <property type="match status" value="1"/>
</dbReference>
<dbReference type="GO" id="GO:0071555">
    <property type="term" value="P:cell wall organization"/>
    <property type="evidence" value="ECO:0007669"/>
    <property type="project" value="UniProtKB-KW"/>
</dbReference>
<dbReference type="CDD" id="cd02176">
    <property type="entry name" value="GH16_XET"/>
    <property type="match status" value="1"/>
</dbReference>
<dbReference type="PANTHER" id="PTHR31062">
    <property type="entry name" value="XYLOGLUCAN ENDOTRANSGLUCOSYLASE/HYDROLASE PROTEIN 8-RELATED"/>
    <property type="match status" value="1"/>
</dbReference>
<dbReference type="Pfam" id="PF00722">
    <property type="entry name" value="Glyco_hydro_16"/>
    <property type="match status" value="1"/>
</dbReference>
<comment type="subcellular location">
    <subcellularLocation>
        <location evidence="6">Secreted</location>
        <location evidence="6">Cell wall</location>
    </subcellularLocation>
    <subcellularLocation>
        <location evidence="6">Secreted</location>
        <location evidence="6">Extracellular space</location>
        <location evidence="6">Apoplast</location>
    </subcellularLocation>
</comment>
<dbReference type="InterPro" id="IPR013320">
    <property type="entry name" value="ConA-like_dom_sf"/>
</dbReference>
<feature type="compositionally biased region" description="Basic residues" evidence="7">
    <location>
        <begin position="328"/>
        <end position="339"/>
    </location>
</feature>
<comment type="function">
    <text evidence="6">Catalyzes xyloglucan endohydrolysis (XEH) and/or endotransglycosylation (XET). Cleaves and religates xyloglucan polymers, an essential constituent of the primary cell wall, and thereby participates in cell wall construction of growing tissues.</text>
</comment>
<dbReference type="EC" id="2.4.1.207" evidence="6"/>
<keyword evidence="6" id="KW-0052">Apoplast</keyword>
<keyword evidence="6" id="KW-0964">Secreted</keyword>
<dbReference type="InterPro" id="IPR010713">
    <property type="entry name" value="XET_C"/>
</dbReference>
<comment type="PTM">
    <text evidence="6">Contains at least one intrachain disulfide bond essential for its enzymatic activity.</text>
</comment>
<evidence type="ECO:0000256" key="3">
    <source>
        <dbReference type="ARBA" id="ARBA00023157"/>
    </source>
</evidence>
<evidence type="ECO:0000256" key="4">
    <source>
        <dbReference type="ARBA" id="ARBA00023295"/>
    </source>
</evidence>
<dbReference type="InterPro" id="IPR016455">
    <property type="entry name" value="XTH"/>
</dbReference>
<feature type="chain" id="PRO_5035961453" description="Xyloglucan endotransglucosylase/hydrolase" evidence="6">
    <location>
        <begin position="22"/>
        <end position="354"/>
    </location>
</feature>
<keyword evidence="1 6" id="KW-0808">Transferase</keyword>
<reference evidence="9" key="1">
    <citation type="submission" date="2021-08" db="EMBL/GenBank/DDBJ databases">
        <title>WGS assembly of Ceratopteris richardii.</title>
        <authorList>
            <person name="Marchant D.B."/>
            <person name="Chen G."/>
            <person name="Jenkins J."/>
            <person name="Shu S."/>
            <person name="Leebens-Mack J."/>
            <person name="Grimwood J."/>
            <person name="Schmutz J."/>
            <person name="Soltis P."/>
            <person name="Soltis D."/>
            <person name="Chen Z.-H."/>
        </authorList>
    </citation>
    <scope>NUCLEOTIDE SEQUENCE</scope>
    <source>
        <strain evidence="9">Whitten #5841</strain>
        <tissue evidence="9">Leaf</tissue>
    </source>
</reference>
<dbReference type="GO" id="GO:0010411">
    <property type="term" value="P:xyloglucan metabolic process"/>
    <property type="evidence" value="ECO:0007669"/>
    <property type="project" value="InterPro"/>
</dbReference>
<evidence type="ECO:0000256" key="1">
    <source>
        <dbReference type="ARBA" id="ARBA00022679"/>
    </source>
</evidence>